<evidence type="ECO:0000256" key="2">
    <source>
        <dbReference type="ARBA" id="ARBA00022964"/>
    </source>
</evidence>
<feature type="binding site" evidence="6">
    <location>
        <position position="142"/>
    </location>
    <ligand>
        <name>Fe cation</name>
        <dbReference type="ChEBI" id="CHEBI:24875"/>
        <note>catalytic</note>
    </ligand>
</feature>
<feature type="domain" description="Fe2OG dioxygenase" evidence="7">
    <location>
        <begin position="124"/>
        <end position="224"/>
    </location>
</feature>
<dbReference type="GO" id="GO:0008198">
    <property type="term" value="F:ferrous iron binding"/>
    <property type="evidence" value="ECO:0007669"/>
    <property type="project" value="TreeGrafter"/>
</dbReference>
<dbReference type="GO" id="GO:0035515">
    <property type="term" value="F:oxidative RNA demethylase activity"/>
    <property type="evidence" value="ECO:0007669"/>
    <property type="project" value="TreeGrafter"/>
</dbReference>
<dbReference type="InterPro" id="IPR037151">
    <property type="entry name" value="AlkB-like_sf"/>
</dbReference>
<dbReference type="GO" id="GO:0032259">
    <property type="term" value="P:methylation"/>
    <property type="evidence" value="ECO:0007669"/>
    <property type="project" value="UniProtKB-KW"/>
</dbReference>
<protein>
    <submittedName>
        <fullName evidence="8">DNA oxidative demethylase AlkB</fullName>
    </submittedName>
</protein>
<feature type="binding site" evidence="5">
    <location>
        <position position="172"/>
    </location>
    <ligand>
        <name>substrate</name>
    </ligand>
</feature>
<dbReference type="Proteomes" id="UP000253940">
    <property type="component" value="Chromosome"/>
</dbReference>
<feature type="binding site" evidence="5">
    <location>
        <begin position="87"/>
        <end position="89"/>
    </location>
    <ligand>
        <name>substrate</name>
    </ligand>
</feature>
<keyword evidence="8" id="KW-0808">Transferase</keyword>
<dbReference type="PROSITE" id="PS51471">
    <property type="entry name" value="FE2OG_OXY"/>
    <property type="match status" value="1"/>
</dbReference>
<dbReference type="AlphaFoldDB" id="A0A345P7F2"/>
<dbReference type="InterPro" id="IPR004574">
    <property type="entry name" value="Alkb"/>
</dbReference>
<feature type="binding site" evidence="5">
    <location>
        <begin position="215"/>
        <end position="221"/>
    </location>
    <ligand>
        <name>2-oxoglutarate</name>
        <dbReference type="ChEBI" id="CHEBI:16810"/>
    </ligand>
</feature>
<dbReference type="Gene3D" id="2.60.120.590">
    <property type="entry name" value="Alpha-ketoglutarate-dependent dioxygenase AlkB-like"/>
    <property type="match status" value="1"/>
</dbReference>
<comment type="cofactor">
    <cofactor evidence="6">
        <name>Fe(2+)</name>
        <dbReference type="ChEBI" id="CHEBI:29033"/>
    </cofactor>
    <text evidence="6">Binds 1 Fe(2+) ion per subunit.</text>
</comment>
<keyword evidence="4 6" id="KW-0408">Iron</keyword>
<evidence type="ECO:0000259" key="7">
    <source>
        <dbReference type="PROSITE" id="PS51471"/>
    </source>
</evidence>
<evidence type="ECO:0000313" key="9">
    <source>
        <dbReference type="Proteomes" id="UP000253940"/>
    </source>
</evidence>
<dbReference type="OrthoDB" id="9796932at2"/>
<name>A0A345P7F2_9GAMM</name>
<keyword evidence="1 6" id="KW-0479">Metal-binding</keyword>
<dbReference type="InterPro" id="IPR027450">
    <property type="entry name" value="AlkB-like"/>
</dbReference>
<feature type="binding site" evidence="6">
    <location>
        <position position="198"/>
    </location>
    <ligand>
        <name>Fe cation</name>
        <dbReference type="ChEBI" id="CHEBI:24875"/>
        <note>catalytic</note>
    </ligand>
</feature>
<evidence type="ECO:0000256" key="3">
    <source>
        <dbReference type="ARBA" id="ARBA00023002"/>
    </source>
</evidence>
<dbReference type="GO" id="GO:0035516">
    <property type="term" value="F:broad specificity oxidative DNA demethylase activity"/>
    <property type="evidence" value="ECO:0007669"/>
    <property type="project" value="TreeGrafter"/>
</dbReference>
<dbReference type="GO" id="GO:0005737">
    <property type="term" value="C:cytoplasm"/>
    <property type="evidence" value="ECO:0007669"/>
    <property type="project" value="TreeGrafter"/>
</dbReference>
<evidence type="ECO:0000256" key="5">
    <source>
        <dbReference type="PIRSR" id="PIRSR604574-1"/>
    </source>
</evidence>
<evidence type="ECO:0000256" key="1">
    <source>
        <dbReference type="ARBA" id="ARBA00022723"/>
    </source>
</evidence>
<feature type="binding site" evidence="5">
    <location>
        <position position="80"/>
    </location>
    <ligand>
        <name>substrate</name>
    </ligand>
</feature>
<proteinExistence type="predicted"/>
<dbReference type="PANTHER" id="PTHR16557">
    <property type="entry name" value="ALKYLATED DNA REPAIR PROTEIN ALKB-RELATED"/>
    <property type="match status" value="1"/>
</dbReference>
<dbReference type="PANTHER" id="PTHR16557:SF2">
    <property type="entry name" value="NUCLEIC ACID DIOXYGENASE ALKBH1"/>
    <property type="match status" value="1"/>
</dbReference>
<feature type="binding site" evidence="5">
    <location>
        <begin position="131"/>
        <end position="133"/>
    </location>
    <ligand>
        <name>2-oxoglutarate</name>
        <dbReference type="ChEBI" id="CHEBI:16810"/>
    </ligand>
</feature>
<dbReference type="Pfam" id="PF13532">
    <property type="entry name" value="2OG-FeII_Oxy_2"/>
    <property type="match status" value="1"/>
</dbReference>
<keyword evidence="8" id="KW-0489">Methyltransferase</keyword>
<feature type="binding site" evidence="6">
    <location>
        <position position="144"/>
    </location>
    <ligand>
        <name>Fe cation</name>
        <dbReference type="ChEBI" id="CHEBI:24875"/>
        <note>catalytic</note>
    </ligand>
</feature>
<keyword evidence="3" id="KW-0560">Oxidoreductase</keyword>
<organism evidence="8 9">
    <name type="scientific">Aquirhabdus parva</name>
    <dbReference type="NCBI Taxonomy" id="2283318"/>
    <lineage>
        <taxon>Bacteria</taxon>
        <taxon>Pseudomonadati</taxon>
        <taxon>Pseudomonadota</taxon>
        <taxon>Gammaproteobacteria</taxon>
        <taxon>Moraxellales</taxon>
        <taxon>Moraxellaceae</taxon>
        <taxon>Aquirhabdus</taxon>
    </lineage>
</organism>
<dbReference type="NCBIfam" id="NF011930">
    <property type="entry name" value="PRK15401.1"/>
    <property type="match status" value="1"/>
</dbReference>
<dbReference type="GO" id="GO:0035513">
    <property type="term" value="P:oxidative RNA demethylation"/>
    <property type="evidence" value="ECO:0007669"/>
    <property type="project" value="TreeGrafter"/>
</dbReference>
<sequence length="224" mass="25184">MQNKSDTQTLDLFDDSSDEDQKAIPLAEGAVVLRRYALDFAENIMDEIHTILDQAPLKKMYTPSGLPMSVLSSSCGQYGWLSDQQGYRYTHHDPQQSKPWPDIPKSFMQLAQNAAAQAGYQNFIPDSCLINCYRTGAKLSLHQDKDERDFSQPIVSVSLGLSAIFLFGGLERHIRPLRYRLEHGDVVVWGGATRLAFHGIEPIVAGQHPLTGDVRFNLTFRKVF</sequence>
<evidence type="ECO:0000313" key="8">
    <source>
        <dbReference type="EMBL" id="AXI03211.1"/>
    </source>
</evidence>
<accession>A0A345P7F2</accession>
<dbReference type="EMBL" id="CP031222">
    <property type="protein sequence ID" value="AXI03211.1"/>
    <property type="molecule type" value="Genomic_DNA"/>
</dbReference>
<dbReference type="RefSeq" id="WP_114899320.1">
    <property type="nucleotide sequence ID" value="NZ_CP031222.1"/>
</dbReference>
<keyword evidence="2" id="KW-0223">Dioxygenase</keyword>
<dbReference type="InterPro" id="IPR005123">
    <property type="entry name" value="Oxoglu/Fe-dep_dioxygenase_dom"/>
</dbReference>
<dbReference type="KEGG" id="mbah:HYN46_10395"/>
<feature type="binding site" evidence="5">
    <location>
        <position position="146"/>
    </location>
    <ligand>
        <name>substrate</name>
    </ligand>
</feature>
<evidence type="ECO:0000256" key="6">
    <source>
        <dbReference type="PIRSR" id="PIRSR604574-2"/>
    </source>
</evidence>
<evidence type="ECO:0000256" key="4">
    <source>
        <dbReference type="ARBA" id="ARBA00023004"/>
    </source>
</evidence>
<keyword evidence="9" id="KW-1185">Reference proteome</keyword>
<reference evidence="8 9" key="1">
    <citation type="submission" date="2018-07" db="EMBL/GenBank/DDBJ databases">
        <title>Genome sequencing of Moraxellaceae gen. HYN0046.</title>
        <authorList>
            <person name="Kim M."/>
            <person name="Yi H."/>
        </authorList>
    </citation>
    <scope>NUCLEOTIDE SEQUENCE [LARGE SCALE GENOMIC DNA]</scope>
    <source>
        <strain evidence="8 9">HYN0046</strain>
    </source>
</reference>
<dbReference type="GO" id="GO:0008168">
    <property type="term" value="F:methyltransferase activity"/>
    <property type="evidence" value="ECO:0007669"/>
    <property type="project" value="UniProtKB-KW"/>
</dbReference>
<dbReference type="SUPFAM" id="SSF51197">
    <property type="entry name" value="Clavaminate synthase-like"/>
    <property type="match status" value="1"/>
</dbReference>
<gene>
    <name evidence="8" type="ORF">HYN46_10395</name>
</gene>